<accession>A0A669QJ47</accession>
<evidence type="ECO:0000256" key="7">
    <source>
        <dbReference type="ARBA" id="ARBA00029688"/>
    </source>
</evidence>
<reference evidence="10" key="1">
    <citation type="submission" date="2025-08" db="UniProtKB">
        <authorList>
            <consortium name="Ensembl"/>
        </authorList>
    </citation>
    <scope>IDENTIFICATION</scope>
</reference>
<evidence type="ECO:0000256" key="9">
    <source>
        <dbReference type="SAM" id="MobiDB-lite"/>
    </source>
</evidence>
<dbReference type="InterPro" id="IPR006708">
    <property type="entry name" value="Pex19"/>
</dbReference>
<proteinExistence type="inferred from homology"/>
<comment type="subcellular location">
    <subcellularLocation>
        <location evidence="2">Peroxisome membrane</location>
        <topology evidence="2">Lipid-anchor</topology>
        <orientation evidence="2">Cytoplasmic side</orientation>
    </subcellularLocation>
</comment>
<comment type="subunit">
    <text evidence="6">Interacts with a broad range of peroxisomal membrane proteins, including PEX3, PEX10, PEX11A, PEX11B, PEX12, PEX13, PEX14 and PEX16, PXMP2/PMP22, PXMP4/PMP24, SLC25A17/PMP34, ABCD1/ALDP, ABCD2/ALDRP, and ABCD3/PMP70. Also interacts with the tumor suppressor CDKN2A/p19ARF.</text>
</comment>
<comment type="similarity">
    <text evidence="3">Belongs to the peroxin-19 family.</text>
</comment>
<dbReference type="InterPro" id="IPR038322">
    <property type="entry name" value="Pex19_C_sf"/>
</dbReference>
<dbReference type="GO" id="GO:0005778">
    <property type="term" value="C:peroxisomal membrane"/>
    <property type="evidence" value="ECO:0007669"/>
    <property type="project" value="UniProtKB-SubCell"/>
</dbReference>
<reference evidence="10" key="2">
    <citation type="submission" date="2025-09" db="UniProtKB">
        <authorList>
            <consortium name="Ensembl"/>
        </authorList>
    </citation>
    <scope>IDENTIFICATION</scope>
</reference>
<name>A0A669QJ47_PHACC</name>
<evidence type="ECO:0000256" key="5">
    <source>
        <dbReference type="ARBA" id="ARBA00022593"/>
    </source>
</evidence>
<dbReference type="Proteomes" id="UP000472261">
    <property type="component" value="Unplaced"/>
</dbReference>
<dbReference type="PANTHER" id="PTHR12774:SF2">
    <property type="entry name" value="PEROXISOMAL BIOGENESIS FACTOR 19"/>
    <property type="match status" value="1"/>
</dbReference>
<evidence type="ECO:0000256" key="2">
    <source>
        <dbReference type="ARBA" id="ARBA00004405"/>
    </source>
</evidence>
<feature type="compositionally biased region" description="Pro residues" evidence="9">
    <location>
        <begin position="131"/>
        <end position="143"/>
    </location>
</feature>
<feature type="compositionally biased region" description="Acidic residues" evidence="9">
    <location>
        <begin position="113"/>
        <end position="124"/>
    </location>
</feature>
<evidence type="ECO:0000313" key="11">
    <source>
        <dbReference type="Proteomes" id="UP000472261"/>
    </source>
</evidence>
<keyword evidence="5" id="KW-0962">Peroxisome biogenesis</keyword>
<dbReference type="Gene3D" id="1.20.120.900">
    <property type="entry name" value="Pex19, mPTS binding domain"/>
    <property type="match status" value="1"/>
</dbReference>
<evidence type="ECO:0000256" key="8">
    <source>
        <dbReference type="ARBA" id="ARBA00032710"/>
    </source>
</evidence>
<dbReference type="GO" id="GO:0033328">
    <property type="term" value="F:peroxisome membrane targeting sequence binding"/>
    <property type="evidence" value="ECO:0007669"/>
    <property type="project" value="TreeGrafter"/>
</dbReference>
<dbReference type="PANTHER" id="PTHR12774">
    <property type="entry name" value="PEROXISOMAL BIOGENESIS FACTOR 19"/>
    <property type="match status" value="1"/>
</dbReference>
<evidence type="ECO:0000313" key="10">
    <source>
        <dbReference type="Ensembl" id="ENSPCLP00000020872.1"/>
    </source>
</evidence>
<dbReference type="AlphaFoldDB" id="A0A669QJ47"/>
<keyword evidence="11" id="KW-1185">Reference proteome</keyword>
<evidence type="ECO:0000256" key="4">
    <source>
        <dbReference type="ARBA" id="ARBA00015758"/>
    </source>
</evidence>
<dbReference type="GO" id="GO:0045046">
    <property type="term" value="P:protein import into peroxisome membrane"/>
    <property type="evidence" value="ECO:0007669"/>
    <property type="project" value="TreeGrafter"/>
</dbReference>
<sequence>MGVIDSIRAPYRALPARSPAHEAPPIKHKPRPHDGPCAAVPHNGRMGAPQRGAELCCPLAAAQGMELHGRAVGGAWRRGWSREVGGVTRPRPPSLRRWRGANMAAEPGPGSDPELEELLESALDDFEKARPGPPAPPPPPHVPGDPNATEKPPGAAAQESLFASQERFFQELFDGELASQASAEFERAMKELAEEEPHLVEQFQKLSEAAGRVGGDAASQQEFTSCLKETLSGLARNATDLQGSAASEEDLAKAMEGLGLEEGSGEGGMLPVVQSVLQHLLSRDVLYPSLKEITDKYPEWLQRHRAALPEEQYERYRAQHGVMGRICQQLEAERPEDSEGDRRARFEAVLELMQQVGTWGHSGGDGGCGGWQRVLMERCSPPAAGAGAPAQGAGWRGGECPRASPAVPRGPFYVVLNCPQLSTLPGCPQVSPIVPGVPNSQPSQLSLAVSSCPPLPPSCPQPISTSS</sequence>
<evidence type="ECO:0000256" key="6">
    <source>
        <dbReference type="ARBA" id="ARBA00025898"/>
    </source>
</evidence>
<dbReference type="Pfam" id="PF04614">
    <property type="entry name" value="Pex19"/>
    <property type="match status" value="1"/>
</dbReference>
<protein>
    <recommendedName>
        <fullName evidence="4">Peroxisomal biogenesis factor 19</fullName>
    </recommendedName>
    <alternativeName>
        <fullName evidence="7">Peroxin-19</fullName>
    </alternativeName>
    <alternativeName>
        <fullName evidence="8">Peroxisomal farnesylated protein</fullName>
    </alternativeName>
</protein>
<evidence type="ECO:0000256" key="1">
    <source>
        <dbReference type="ARBA" id="ARBA00003055"/>
    </source>
</evidence>
<evidence type="ECO:0000256" key="3">
    <source>
        <dbReference type="ARBA" id="ARBA00006326"/>
    </source>
</evidence>
<feature type="region of interest" description="Disordered" evidence="9">
    <location>
        <begin position="439"/>
        <end position="467"/>
    </location>
</feature>
<dbReference type="Ensembl" id="ENSPCLT00000028889.1">
    <property type="protein sequence ID" value="ENSPCLP00000020872.1"/>
    <property type="gene ID" value="ENSPCLG00000018285.1"/>
</dbReference>
<feature type="region of interest" description="Disordered" evidence="9">
    <location>
        <begin position="84"/>
        <end position="156"/>
    </location>
</feature>
<organism evidence="10 11">
    <name type="scientific">Phasianus colchicus</name>
    <name type="common">Common pheasant</name>
    <dbReference type="NCBI Taxonomy" id="9054"/>
    <lineage>
        <taxon>Eukaryota</taxon>
        <taxon>Metazoa</taxon>
        <taxon>Chordata</taxon>
        <taxon>Craniata</taxon>
        <taxon>Vertebrata</taxon>
        <taxon>Euteleostomi</taxon>
        <taxon>Archelosauria</taxon>
        <taxon>Archosauria</taxon>
        <taxon>Dinosauria</taxon>
        <taxon>Saurischia</taxon>
        <taxon>Theropoda</taxon>
        <taxon>Coelurosauria</taxon>
        <taxon>Aves</taxon>
        <taxon>Neognathae</taxon>
        <taxon>Galloanserae</taxon>
        <taxon>Galliformes</taxon>
        <taxon>Phasianidae</taxon>
        <taxon>Phasianinae</taxon>
        <taxon>Phasianus</taxon>
    </lineage>
</organism>
<comment type="function">
    <text evidence="1">Necessary for early peroxisomal biogenesis. Acts both as a cytosolic chaperone and as an import receptor for peroxisomal membrane proteins (PMPs). Binds and stabilizes newly synthesized PMPs in the cytoplasm by interacting with their hydrophobic membrane-spanning domains, and targets them to the peroxisome membrane by binding to the integral membrane protein PEX3. Excludes CDKN2A from the nucleus and prevents its interaction with MDM2, which results in active degradation of TP53.</text>
</comment>